<sequence>MCEFITSREVGHNLHSNEHSQEVKSSFTPQGPDQIIEEQPVAQAYRDAIPEPQAPGTVDFAPREIPAPLPSLMPQGPIQIVEEQPVAQAYRGAIPGMSSCRPSIV</sequence>
<gene>
    <name evidence="2" type="ORF">EAI_16889</name>
</gene>
<dbReference type="EMBL" id="GL451450">
    <property type="protein sequence ID" value="EFN79285.1"/>
    <property type="molecule type" value="Genomic_DNA"/>
</dbReference>
<feature type="compositionally biased region" description="Basic and acidic residues" evidence="1">
    <location>
        <begin position="9"/>
        <end position="22"/>
    </location>
</feature>
<protein>
    <submittedName>
        <fullName evidence="2">Uncharacterized protein</fullName>
    </submittedName>
</protein>
<evidence type="ECO:0000313" key="3">
    <source>
        <dbReference type="Proteomes" id="UP000008237"/>
    </source>
</evidence>
<feature type="region of interest" description="Disordered" evidence="1">
    <location>
        <begin position="1"/>
        <end position="74"/>
    </location>
</feature>
<proteinExistence type="predicted"/>
<keyword evidence="3" id="KW-1185">Reference proteome</keyword>
<dbReference type="Proteomes" id="UP000008237">
    <property type="component" value="Unassembled WGS sequence"/>
</dbReference>
<dbReference type="AlphaFoldDB" id="E2BYE5"/>
<name>E2BYE5_HARSA</name>
<evidence type="ECO:0000256" key="1">
    <source>
        <dbReference type="SAM" id="MobiDB-lite"/>
    </source>
</evidence>
<organism evidence="3">
    <name type="scientific">Harpegnathos saltator</name>
    <name type="common">Jerdon's jumping ant</name>
    <dbReference type="NCBI Taxonomy" id="610380"/>
    <lineage>
        <taxon>Eukaryota</taxon>
        <taxon>Metazoa</taxon>
        <taxon>Ecdysozoa</taxon>
        <taxon>Arthropoda</taxon>
        <taxon>Hexapoda</taxon>
        <taxon>Insecta</taxon>
        <taxon>Pterygota</taxon>
        <taxon>Neoptera</taxon>
        <taxon>Endopterygota</taxon>
        <taxon>Hymenoptera</taxon>
        <taxon>Apocrita</taxon>
        <taxon>Aculeata</taxon>
        <taxon>Formicoidea</taxon>
        <taxon>Formicidae</taxon>
        <taxon>Ponerinae</taxon>
        <taxon>Ponerini</taxon>
        <taxon>Harpegnathos</taxon>
    </lineage>
</organism>
<accession>E2BYE5</accession>
<evidence type="ECO:0000313" key="2">
    <source>
        <dbReference type="EMBL" id="EFN79285.1"/>
    </source>
</evidence>
<reference evidence="2 3" key="1">
    <citation type="journal article" date="2010" name="Science">
        <title>Genomic comparison of the ants Camponotus floridanus and Harpegnathos saltator.</title>
        <authorList>
            <person name="Bonasio R."/>
            <person name="Zhang G."/>
            <person name="Ye C."/>
            <person name="Mutti N.S."/>
            <person name="Fang X."/>
            <person name="Qin N."/>
            <person name="Donahue G."/>
            <person name="Yang P."/>
            <person name="Li Q."/>
            <person name="Li C."/>
            <person name="Zhang P."/>
            <person name="Huang Z."/>
            <person name="Berger S.L."/>
            <person name="Reinberg D."/>
            <person name="Wang J."/>
            <person name="Liebig J."/>
        </authorList>
    </citation>
    <scope>NUCLEOTIDE SEQUENCE [LARGE SCALE GENOMIC DNA]</scope>
    <source>
        <strain evidence="2 3">R22 G/1</strain>
    </source>
</reference>
<dbReference type="InParanoid" id="E2BYE5"/>